<accession>A0AB34QWC0</accession>
<feature type="compositionally biased region" description="Polar residues" evidence="1">
    <location>
        <begin position="15"/>
        <end position="27"/>
    </location>
</feature>
<evidence type="ECO:0000256" key="1">
    <source>
        <dbReference type="SAM" id="MobiDB-lite"/>
    </source>
</evidence>
<sequence length="73" mass="8528">MGENPTDISKDSSKSLEQNDTENTPSSIKAWLRLENNDLTENEKETLAEELEDYFLSRKQRILKKRNEQKGNE</sequence>
<feature type="region of interest" description="Disordered" evidence="1">
    <location>
        <begin position="1"/>
        <end position="28"/>
    </location>
</feature>
<dbReference type="AlphaFoldDB" id="A0AB34QWC0"/>
<organism evidence="2 3">
    <name type="scientific">Bacillus pumilus</name>
    <name type="common">Bacillus mesentericus</name>
    <dbReference type="NCBI Taxonomy" id="1408"/>
    <lineage>
        <taxon>Bacteria</taxon>
        <taxon>Bacillati</taxon>
        <taxon>Bacillota</taxon>
        <taxon>Bacilli</taxon>
        <taxon>Bacillales</taxon>
        <taxon>Bacillaceae</taxon>
        <taxon>Bacillus</taxon>
    </lineage>
</organism>
<evidence type="ECO:0000313" key="2">
    <source>
        <dbReference type="EMBL" id="KIL22439.1"/>
    </source>
</evidence>
<protein>
    <recommendedName>
        <fullName evidence="4">Transcriptional regulator</fullName>
    </recommendedName>
</protein>
<dbReference type="Proteomes" id="UP000031978">
    <property type="component" value="Unassembled WGS sequence"/>
</dbReference>
<dbReference type="EMBL" id="JXCL01000011">
    <property type="protein sequence ID" value="KIL22439.1"/>
    <property type="molecule type" value="Genomic_DNA"/>
</dbReference>
<comment type="caution">
    <text evidence="2">The sequence shown here is derived from an EMBL/GenBank/DDBJ whole genome shotgun (WGS) entry which is preliminary data.</text>
</comment>
<gene>
    <name evidence="2" type="ORF">B4127_1381</name>
</gene>
<evidence type="ECO:0000313" key="3">
    <source>
        <dbReference type="Proteomes" id="UP000031978"/>
    </source>
</evidence>
<name>A0AB34QWC0_BACPU</name>
<reference evidence="2 3" key="1">
    <citation type="submission" date="2014-12" db="EMBL/GenBank/DDBJ databases">
        <title>Draft Genome Sequences of Five Spore-Forming Food Isolates of Bacillus pumilus.</title>
        <authorList>
            <person name="de Jong A."/>
            <person name="van Heel A.J."/>
            <person name="Montalban-Lopez M."/>
            <person name="Krawczyk A.O."/>
            <person name="Berendsen E.M."/>
            <person name="Wells-Bennik M."/>
            <person name="Kuipers O.P."/>
        </authorList>
    </citation>
    <scope>NUCLEOTIDE SEQUENCE [LARGE SCALE GENOMIC DNA]</scope>
    <source>
        <strain evidence="2 3">B4127</strain>
    </source>
</reference>
<proteinExistence type="predicted"/>
<evidence type="ECO:0008006" key="4">
    <source>
        <dbReference type="Google" id="ProtNLM"/>
    </source>
</evidence>